<proteinExistence type="predicted"/>
<comment type="caution">
    <text evidence="2">The sequence shown here is derived from an EMBL/GenBank/DDBJ whole genome shotgun (WGS) entry which is preliminary data.</text>
</comment>
<name>A0A8T0PVM0_PANVG</name>
<reference evidence="2" key="1">
    <citation type="submission" date="2020-05" db="EMBL/GenBank/DDBJ databases">
        <title>WGS assembly of Panicum virgatum.</title>
        <authorList>
            <person name="Lovell J.T."/>
            <person name="Jenkins J."/>
            <person name="Shu S."/>
            <person name="Juenger T.E."/>
            <person name="Schmutz J."/>
        </authorList>
    </citation>
    <scope>NUCLEOTIDE SEQUENCE</scope>
    <source>
        <strain evidence="2">AP13</strain>
    </source>
</reference>
<dbReference type="AlphaFoldDB" id="A0A8T0PVM0"/>
<keyword evidence="1" id="KW-0472">Membrane</keyword>
<accession>A0A8T0PVM0</accession>
<gene>
    <name evidence="2" type="ORF">PVAP13_7NG076671</name>
</gene>
<dbReference type="EMBL" id="CM029050">
    <property type="protein sequence ID" value="KAG2564392.1"/>
    <property type="molecule type" value="Genomic_DNA"/>
</dbReference>
<evidence type="ECO:0000256" key="1">
    <source>
        <dbReference type="SAM" id="Phobius"/>
    </source>
</evidence>
<keyword evidence="1" id="KW-0812">Transmembrane</keyword>
<organism evidence="2 3">
    <name type="scientific">Panicum virgatum</name>
    <name type="common">Blackwell switchgrass</name>
    <dbReference type="NCBI Taxonomy" id="38727"/>
    <lineage>
        <taxon>Eukaryota</taxon>
        <taxon>Viridiplantae</taxon>
        <taxon>Streptophyta</taxon>
        <taxon>Embryophyta</taxon>
        <taxon>Tracheophyta</taxon>
        <taxon>Spermatophyta</taxon>
        <taxon>Magnoliopsida</taxon>
        <taxon>Liliopsida</taxon>
        <taxon>Poales</taxon>
        <taxon>Poaceae</taxon>
        <taxon>PACMAD clade</taxon>
        <taxon>Panicoideae</taxon>
        <taxon>Panicodae</taxon>
        <taxon>Paniceae</taxon>
        <taxon>Panicinae</taxon>
        <taxon>Panicum</taxon>
        <taxon>Panicum sect. Hiantes</taxon>
    </lineage>
</organism>
<sequence length="113" mass="12466">MSACNHRLVVAYASGAYTTTFFQNDYQQVGQYSLSNHNCYAFHLPCQKQTGQSPAVARDFQATPPPFRLLISGIVVGLVFTLCLTSWATTLPFRLLLTSRVIVGLVFTLCITS</sequence>
<protein>
    <submittedName>
        <fullName evidence="2">Uncharacterized protein</fullName>
    </submittedName>
</protein>
<feature type="transmembrane region" description="Helical" evidence="1">
    <location>
        <begin position="67"/>
        <end position="87"/>
    </location>
</feature>
<evidence type="ECO:0000313" key="3">
    <source>
        <dbReference type="Proteomes" id="UP000823388"/>
    </source>
</evidence>
<evidence type="ECO:0000313" key="2">
    <source>
        <dbReference type="EMBL" id="KAG2564392.1"/>
    </source>
</evidence>
<dbReference type="Proteomes" id="UP000823388">
    <property type="component" value="Chromosome 7N"/>
</dbReference>
<keyword evidence="1" id="KW-1133">Transmembrane helix</keyword>
<keyword evidence="3" id="KW-1185">Reference proteome</keyword>